<evidence type="ECO:0000259" key="6">
    <source>
        <dbReference type="Pfam" id="PF18089"/>
    </source>
</evidence>
<keyword evidence="4" id="KW-0862">Zinc</keyword>
<evidence type="ECO:0000313" key="8">
    <source>
        <dbReference type="Proteomes" id="UP001176517"/>
    </source>
</evidence>
<evidence type="ECO:0000313" key="7">
    <source>
        <dbReference type="EMBL" id="KAK0546898.1"/>
    </source>
</evidence>
<dbReference type="GO" id="GO:0046872">
    <property type="term" value="F:metal ion binding"/>
    <property type="evidence" value="ECO:0007669"/>
    <property type="project" value="UniProtKB-KW"/>
</dbReference>
<feature type="chain" id="PRO_5042823577" description="DAPG hydrolase PhiG domain-containing protein" evidence="5">
    <location>
        <begin position="21"/>
        <end position="335"/>
    </location>
</feature>
<proteinExistence type="predicted"/>
<comment type="caution">
    <text evidence="7">The sequence shown here is derived from an EMBL/GenBank/DDBJ whole genome shotgun (WGS) entry which is preliminary data.</text>
</comment>
<dbReference type="GO" id="GO:0016787">
    <property type="term" value="F:hydrolase activity"/>
    <property type="evidence" value="ECO:0007669"/>
    <property type="project" value="UniProtKB-KW"/>
</dbReference>
<protein>
    <recommendedName>
        <fullName evidence="6">DAPG hydrolase PhiG domain-containing protein</fullName>
    </recommendedName>
</protein>
<dbReference type="EMBL" id="JAPDMZ010000177">
    <property type="protein sequence ID" value="KAK0546898.1"/>
    <property type="molecule type" value="Genomic_DNA"/>
</dbReference>
<evidence type="ECO:0000256" key="3">
    <source>
        <dbReference type="ARBA" id="ARBA00022801"/>
    </source>
</evidence>
<name>A0AAN6GMH6_9BASI</name>
<evidence type="ECO:0000256" key="2">
    <source>
        <dbReference type="ARBA" id="ARBA00022723"/>
    </source>
</evidence>
<keyword evidence="8" id="KW-1185">Reference proteome</keyword>
<dbReference type="Pfam" id="PF18089">
    <property type="entry name" value="DAPG_hydrolase"/>
    <property type="match status" value="1"/>
</dbReference>
<dbReference type="Proteomes" id="UP001176517">
    <property type="component" value="Unassembled WGS sequence"/>
</dbReference>
<comment type="cofactor">
    <cofactor evidence="1">
        <name>Zn(2+)</name>
        <dbReference type="ChEBI" id="CHEBI:29105"/>
    </cofactor>
</comment>
<keyword evidence="2" id="KW-0479">Metal-binding</keyword>
<evidence type="ECO:0000256" key="5">
    <source>
        <dbReference type="SAM" id="SignalP"/>
    </source>
</evidence>
<feature type="domain" description="DAPG hydrolase PhiG" evidence="6">
    <location>
        <begin position="85"/>
        <end position="313"/>
    </location>
</feature>
<dbReference type="AlphaFoldDB" id="A0AAN6GMH6"/>
<gene>
    <name evidence="7" type="ORF">OC846_005071</name>
</gene>
<sequence>MKLSTIVTLAVGGFATGAAGALVPPAGTIPYSFYSLAFQDQLVKNTAAIKGKPYAHFFDPQLFVYPEMIDPGRLEIDCPTQAMKPDLSDINTLNVPATTTLPVENGWCAYKDGSAYVASRTHFPGGTGEMAQWWMWWHSAESARYTLWHPWAHVSVSSNFAHKFNDTTLNSTAKLYGSLHSITEIIQEVSEKIDIKWYDPSHFGLDTSKFEANGIVANACGEIYFGNGSPIKAINMVHLWYKTSTGLDLRSRYYIANDIKLDIPFLGFIPLNTLANTFGIKKLLVGRKMAELQFHHDQQEFTHLASFLPDIYREFGPAGGDLSERSSERHDNSEL</sequence>
<feature type="signal peptide" evidence="5">
    <location>
        <begin position="1"/>
        <end position="20"/>
    </location>
</feature>
<organism evidence="7 8">
    <name type="scientific">Tilletia horrida</name>
    <dbReference type="NCBI Taxonomy" id="155126"/>
    <lineage>
        <taxon>Eukaryota</taxon>
        <taxon>Fungi</taxon>
        <taxon>Dikarya</taxon>
        <taxon>Basidiomycota</taxon>
        <taxon>Ustilaginomycotina</taxon>
        <taxon>Exobasidiomycetes</taxon>
        <taxon>Tilletiales</taxon>
        <taxon>Tilletiaceae</taxon>
        <taxon>Tilletia</taxon>
    </lineage>
</organism>
<accession>A0AAN6GMH6</accession>
<dbReference type="InterPro" id="IPR041526">
    <property type="entry name" value="DAPG_hydrolase"/>
</dbReference>
<reference evidence="7" key="1">
    <citation type="journal article" date="2023" name="PhytoFront">
        <title>Draft Genome Resources of Seven Strains of Tilletia horrida, Causal Agent of Kernel Smut of Rice.</title>
        <authorList>
            <person name="Khanal S."/>
            <person name="Antony Babu S."/>
            <person name="Zhou X.G."/>
        </authorList>
    </citation>
    <scope>NUCLEOTIDE SEQUENCE</scope>
    <source>
        <strain evidence="7">TX6</strain>
    </source>
</reference>
<keyword evidence="3" id="KW-0378">Hydrolase</keyword>
<evidence type="ECO:0000256" key="4">
    <source>
        <dbReference type="ARBA" id="ARBA00022833"/>
    </source>
</evidence>
<keyword evidence="5" id="KW-0732">Signal</keyword>
<evidence type="ECO:0000256" key="1">
    <source>
        <dbReference type="ARBA" id="ARBA00001947"/>
    </source>
</evidence>